<dbReference type="Gene3D" id="1.10.10.10">
    <property type="entry name" value="Winged helix-like DNA-binding domain superfamily/Winged helix DNA-binding domain"/>
    <property type="match status" value="1"/>
</dbReference>
<evidence type="ECO:0000256" key="2">
    <source>
        <dbReference type="ARBA" id="ARBA00023125"/>
    </source>
</evidence>
<dbReference type="InterPro" id="IPR036390">
    <property type="entry name" value="WH_DNA-bd_sf"/>
</dbReference>
<dbReference type="GO" id="GO:0003700">
    <property type="term" value="F:DNA-binding transcription factor activity"/>
    <property type="evidence" value="ECO:0007669"/>
    <property type="project" value="InterPro"/>
</dbReference>
<dbReference type="EMBL" id="LS423452">
    <property type="protein sequence ID" value="SPS06624.1"/>
    <property type="molecule type" value="Genomic_DNA"/>
</dbReference>
<dbReference type="GO" id="GO:0003677">
    <property type="term" value="F:DNA binding"/>
    <property type="evidence" value="ECO:0007669"/>
    <property type="project" value="UniProtKB-KW"/>
</dbReference>
<sequence>MREHRAAAFLLTEMKGHSQFCKNFTHSLYFHTIGTMKNKEAISIFLALGQETRLNIFRLTVQRGDTGVTPGEIVEILGIPNATLSFHLKELQHANLVLVERRSRNLIYRPNADLVKRISDFLLENCCGGKPCLPVVQTSKDKI</sequence>
<dbReference type="InterPro" id="IPR001845">
    <property type="entry name" value="HTH_ArsR_DNA-bd_dom"/>
</dbReference>
<dbReference type="SUPFAM" id="SSF46785">
    <property type="entry name" value="Winged helix' DNA-binding domain"/>
    <property type="match status" value="1"/>
</dbReference>
<evidence type="ECO:0000256" key="3">
    <source>
        <dbReference type="ARBA" id="ARBA00023163"/>
    </source>
</evidence>
<evidence type="ECO:0000313" key="5">
    <source>
        <dbReference type="EMBL" id="SPS06624.1"/>
    </source>
</evidence>
<keyword evidence="1" id="KW-0805">Transcription regulation</keyword>
<dbReference type="CDD" id="cd00090">
    <property type="entry name" value="HTH_ARSR"/>
    <property type="match status" value="1"/>
</dbReference>
<dbReference type="PANTHER" id="PTHR43132">
    <property type="entry name" value="ARSENICAL RESISTANCE OPERON REPRESSOR ARSR-RELATED"/>
    <property type="match status" value="1"/>
</dbReference>
<gene>
    <name evidence="5" type="ORF">NITFAB_2217</name>
</gene>
<organism evidence="5">
    <name type="scientific">Candidatus Nitrotoga fabula</name>
    <dbReference type="NCBI Taxonomy" id="2182327"/>
    <lineage>
        <taxon>Bacteria</taxon>
        <taxon>Pseudomonadati</taxon>
        <taxon>Pseudomonadota</taxon>
        <taxon>Betaproteobacteria</taxon>
        <taxon>Nitrosomonadales</taxon>
        <taxon>Gallionellaceae</taxon>
        <taxon>Candidatus Nitrotoga</taxon>
    </lineage>
</organism>
<dbReference type="InterPro" id="IPR051011">
    <property type="entry name" value="Metal_resp_trans_reg"/>
</dbReference>
<dbReference type="InterPro" id="IPR011991">
    <property type="entry name" value="ArsR-like_HTH"/>
</dbReference>
<feature type="domain" description="HTH arsR-type" evidence="4">
    <location>
        <begin position="33"/>
        <end position="130"/>
    </location>
</feature>
<name>A0A2X0RFV4_9PROT</name>
<dbReference type="InterPro" id="IPR036388">
    <property type="entry name" value="WH-like_DNA-bd_sf"/>
</dbReference>
<evidence type="ECO:0000256" key="1">
    <source>
        <dbReference type="ARBA" id="ARBA00023015"/>
    </source>
</evidence>
<proteinExistence type="predicted"/>
<dbReference type="AlphaFoldDB" id="A0A2X0RFV4"/>
<keyword evidence="3" id="KW-0804">Transcription</keyword>
<keyword evidence="2" id="KW-0238">DNA-binding</keyword>
<dbReference type="SMART" id="SM00418">
    <property type="entry name" value="HTH_ARSR"/>
    <property type="match status" value="1"/>
</dbReference>
<protein>
    <submittedName>
        <fullName evidence="5">Putative Transcriptional regulator, ArsR family</fullName>
    </submittedName>
</protein>
<dbReference type="Pfam" id="PF12840">
    <property type="entry name" value="HTH_20"/>
    <property type="match status" value="1"/>
</dbReference>
<dbReference type="PROSITE" id="PS50987">
    <property type="entry name" value="HTH_ARSR_2"/>
    <property type="match status" value="1"/>
</dbReference>
<reference evidence="5" key="1">
    <citation type="submission" date="2018-05" db="EMBL/GenBank/DDBJ databases">
        <authorList>
            <person name="Lanie J.A."/>
            <person name="Ng W.-L."/>
            <person name="Kazmierczak K.M."/>
            <person name="Andrzejewski T.M."/>
            <person name="Davidsen T.M."/>
            <person name="Wayne K.J."/>
            <person name="Tettelin H."/>
            <person name="Glass J.I."/>
            <person name="Rusch D."/>
            <person name="Podicherti R."/>
            <person name="Tsui H.-C.T."/>
            <person name="Winkler M.E."/>
        </authorList>
    </citation>
    <scope>NUCLEOTIDE SEQUENCE</scope>
    <source>
        <strain evidence="5">KNB</strain>
    </source>
</reference>
<accession>A0A2X0RFV4</accession>
<evidence type="ECO:0000259" key="4">
    <source>
        <dbReference type="PROSITE" id="PS50987"/>
    </source>
</evidence>
<dbReference type="PANTHER" id="PTHR43132:SF2">
    <property type="entry name" value="ARSENICAL RESISTANCE OPERON REPRESSOR ARSR-RELATED"/>
    <property type="match status" value="1"/>
</dbReference>